<comment type="caution">
    <text evidence="2">The sequence shown here is derived from an EMBL/GenBank/DDBJ whole genome shotgun (WGS) entry which is preliminary data.</text>
</comment>
<evidence type="ECO:0000259" key="1">
    <source>
        <dbReference type="PROSITE" id="PS50206"/>
    </source>
</evidence>
<reference evidence="3" key="1">
    <citation type="submission" date="2023-07" db="EMBL/GenBank/DDBJ databases">
        <title>Characterization of two Paracoccaceae strains isolated from Phycosphere and proposal of Xinfangfangia lacusdiani sp. nov.</title>
        <authorList>
            <person name="Deng Y."/>
            <person name="Zhang Y.Q."/>
        </authorList>
    </citation>
    <scope>NUCLEOTIDE SEQUENCE [LARGE SCALE GENOMIC DNA]</scope>
    <source>
        <strain evidence="3">CPCC 101403</strain>
    </source>
</reference>
<evidence type="ECO:0000313" key="2">
    <source>
        <dbReference type="EMBL" id="MDT1063364.1"/>
    </source>
</evidence>
<organism evidence="2 3">
    <name type="scientific">Paracoccus broussonetiae</name>
    <dbReference type="NCBI Taxonomy" id="3075834"/>
    <lineage>
        <taxon>Bacteria</taxon>
        <taxon>Pseudomonadati</taxon>
        <taxon>Pseudomonadota</taxon>
        <taxon>Alphaproteobacteria</taxon>
        <taxon>Rhodobacterales</taxon>
        <taxon>Paracoccaceae</taxon>
        <taxon>Paracoccus</taxon>
    </lineage>
</organism>
<proteinExistence type="predicted"/>
<dbReference type="NCBIfam" id="TIGR01244">
    <property type="entry name" value="TIGR01244 family sulfur transferase"/>
    <property type="match status" value="1"/>
</dbReference>
<dbReference type="EMBL" id="JAVRQI010000012">
    <property type="protein sequence ID" value="MDT1063364.1"/>
    <property type="molecule type" value="Genomic_DNA"/>
</dbReference>
<dbReference type="PROSITE" id="PS50206">
    <property type="entry name" value="RHODANESE_3"/>
    <property type="match status" value="1"/>
</dbReference>
<name>A0ABU3EGJ5_9RHOB</name>
<feature type="domain" description="Rhodanese" evidence="1">
    <location>
        <begin position="71"/>
        <end position="135"/>
    </location>
</feature>
<protein>
    <submittedName>
        <fullName evidence="2">TIGR01244 family sulfur transferase</fullName>
    </submittedName>
</protein>
<dbReference type="InterPro" id="IPR005939">
    <property type="entry name" value="BLH_phosphatase-like"/>
</dbReference>
<dbReference type="Gene3D" id="3.90.190.10">
    <property type="entry name" value="Protein tyrosine phosphatase superfamily"/>
    <property type="match status" value="1"/>
</dbReference>
<sequence>MDLRQLTPELSVSPQIRPEELAALAAEGFRVLINNRPDAEVGPDEDSLAMKAAAEAAGMEYREIPFVPGQVTPDMVDAQAEALALPGRKIAYCRSGNRSTVLWALTRAGHQPTAELLETAAQAGYDLSGVRPLIDSIAASGR</sequence>
<gene>
    <name evidence="2" type="ORF">RM190_15930</name>
</gene>
<dbReference type="InterPro" id="IPR001763">
    <property type="entry name" value="Rhodanese-like_dom"/>
</dbReference>
<evidence type="ECO:0000313" key="3">
    <source>
        <dbReference type="Proteomes" id="UP001251085"/>
    </source>
</evidence>
<dbReference type="GO" id="GO:0016740">
    <property type="term" value="F:transferase activity"/>
    <property type="evidence" value="ECO:0007669"/>
    <property type="project" value="UniProtKB-KW"/>
</dbReference>
<keyword evidence="3" id="KW-1185">Reference proteome</keyword>
<keyword evidence="2" id="KW-0808">Transferase</keyword>
<dbReference type="InterPro" id="IPR029021">
    <property type="entry name" value="Prot-tyrosine_phosphatase-like"/>
</dbReference>
<dbReference type="RefSeq" id="WP_311760453.1">
    <property type="nucleotide sequence ID" value="NZ_JAVRQI010000012.1"/>
</dbReference>
<accession>A0ABU3EGJ5</accession>
<dbReference type="Pfam" id="PF04273">
    <property type="entry name" value="BLH_phosphatase"/>
    <property type="match status" value="1"/>
</dbReference>
<dbReference type="Proteomes" id="UP001251085">
    <property type="component" value="Unassembled WGS sequence"/>
</dbReference>